<feature type="region of interest" description="Disordered" evidence="5">
    <location>
        <begin position="252"/>
        <end position="354"/>
    </location>
</feature>
<gene>
    <name evidence="7" type="ORF">N7456_011158</name>
</gene>
<feature type="domain" description="RING-type" evidence="6">
    <location>
        <begin position="791"/>
        <end position="834"/>
    </location>
</feature>
<dbReference type="InterPro" id="IPR001841">
    <property type="entry name" value="Znf_RING"/>
</dbReference>
<dbReference type="GO" id="GO:0008270">
    <property type="term" value="F:zinc ion binding"/>
    <property type="evidence" value="ECO:0007669"/>
    <property type="project" value="UniProtKB-KW"/>
</dbReference>
<comment type="caution">
    <text evidence="7">The sequence shown here is derived from an EMBL/GenBank/DDBJ whole genome shotgun (WGS) entry which is preliminary data.</text>
</comment>
<dbReference type="SMART" id="SM00184">
    <property type="entry name" value="RING"/>
    <property type="match status" value="1"/>
</dbReference>
<reference evidence="7" key="1">
    <citation type="submission" date="2022-11" db="EMBL/GenBank/DDBJ databases">
        <authorList>
            <person name="Petersen C."/>
        </authorList>
    </citation>
    <scope>NUCLEOTIDE SEQUENCE</scope>
    <source>
        <strain evidence="7">IBT 30069</strain>
    </source>
</reference>
<dbReference type="PANTHER" id="PTHR45969:SF69">
    <property type="entry name" value="FINGER DOMAIN PROTEIN, PUTATIVE (AFU_ORTHOLOGUE AFUA_3G12190)-RELATED"/>
    <property type="match status" value="1"/>
</dbReference>
<feature type="compositionally biased region" description="Polar residues" evidence="5">
    <location>
        <begin position="66"/>
        <end position="81"/>
    </location>
</feature>
<feature type="region of interest" description="Disordered" evidence="5">
    <location>
        <begin position="147"/>
        <end position="210"/>
    </location>
</feature>
<dbReference type="PANTHER" id="PTHR45969">
    <property type="entry name" value="RING ZINC FINGER PROTEIN-RELATED"/>
    <property type="match status" value="1"/>
</dbReference>
<dbReference type="Proteomes" id="UP001149165">
    <property type="component" value="Unassembled WGS sequence"/>
</dbReference>
<sequence>MGQSSSTARNPPDIGHSDNLTPISDARNSRMRDEEMDSRQSPEQNREAGPSATPNMNLSDAVDSDPVQSNDPLEPGQQNIPQPGEAAQQMRSIEEEFVSNMEQSEREYRSTLIRRLAARRQSAMSRLGSRILPNSVIRGLLNSQEETPAEGLAHRQGLVSRTPPRSETAHSSGRFSPFSAIGSRGIRRRSTRGGYSIPPRAESTIMADTTQSPSFLDTTAQQLSFLENAAQELSNTNRASWRRSATRFRHSISSPISHMFGQPPSGIPSPHEHSPQMSPGLSMNNSLLPSSMDTSLDFGQPLHELDSVEPSVQPNGATPLGQSNSPSTTRLPDVASLLRTRRSGRALRREDQTPLSRVLQLAAAAIAAQLSGTNGPPLPNIQALGNDGLDGSLENFIQSLQTATSSQPQPTAPGEGPSNPVNEGPSPPVNFLRVFRFANSDSPLGANPPNPPGRSSTGSENQAPQSDGMSIDEPAEAGEGRMVTLVVVGVRSVPAGSGGNSEQGPPAPGAPAGPGLDALLGMPFLPPNAIPRPPDVTGEGRSRLHLSPRGSGVAGSPTSAMPDFLRHPGTSTNTSSRLSDPLRRTSIPNFPLSALSESPPGPHPPPSTPADQGLSAVSSGTSTPSRRPSSASAMSPSLLPHLHENPSMQPTVESTEDSIPPPSAARQRRRSDSEFARHRALGSGSVRRNGVVEPDQPPPSGGRSWLIYVVGTNLSENHPALTTPSLFTDNPTYEDMILLSSLLGPAKPPVASQADINSAGGLFRLVEYGGSLVAESLNDAGNIQIQDGERCLICLSDYEVAEEVRELVQCKHVFHKDCIDQWLTTGRNSCPLCRGQGVNEKTNPDDPTPSGPAAPAPAPGPTSTPV</sequence>
<dbReference type="SUPFAM" id="SSF57850">
    <property type="entry name" value="RING/U-box"/>
    <property type="match status" value="1"/>
</dbReference>
<evidence type="ECO:0000259" key="6">
    <source>
        <dbReference type="PROSITE" id="PS50089"/>
    </source>
</evidence>
<protein>
    <recommendedName>
        <fullName evidence="6">RING-type domain-containing protein</fullName>
    </recommendedName>
</protein>
<feature type="region of interest" description="Disordered" evidence="5">
    <location>
        <begin position="494"/>
        <end position="704"/>
    </location>
</feature>
<keyword evidence="8" id="KW-1185">Reference proteome</keyword>
<feature type="compositionally biased region" description="Polar residues" evidence="5">
    <location>
        <begin position="453"/>
        <end position="468"/>
    </location>
</feature>
<evidence type="ECO:0000256" key="5">
    <source>
        <dbReference type="SAM" id="MobiDB-lite"/>
    </source>
</evidence>
<dbReference type="AlphaFoldDB" id="A0A9W9K0F9"/>
<dbReference type="GO" id="GO:0016567">
    <property type="term" value="P:protein ubiquitination"/>
    <property type="evidence" value="ECO:0007669"/>
    <property type="project" value="TreeGrafter"/>
</dbReference>
<name>A0A9W9K0F9_9EURO</name>
<organism evidence="7 8">
    <name type="scientific">Penicillium angulare</name>
    <dbReference type="NCBI Taxonomy" id="116970"/>
    <lineage>
        <taxon>Eukaryota</taxon>
        <taxon>Fungi</taxon>
        <taxon>Dikarya</taxon>
        <taxon>Ascomycota</taxon>
        <taxon>Pezizomycotina</taxon>
        <taxon>Eurotiomycetes</taxon>
        <taxon>Eurotiomycetidae</taxon>
        <taxon>Eurotiales</taxon>
        <taxon>Aspergillaceae</taxon>
        <taxon>Penicillium</taxon>
    </lineage>
</organism>
<dbReference type="PROSITE" id="PS50089">
    <property type="entry name" value="ZF_RING_2"/>
    <property type="match status" value="1"/>
</dbReference>
<feature type="compositionally biased region" description="Low complexity" evidence="5">
    <location>
        <begin position="277"/>
        <end position="292"/>
    </location>
</feature>
<feature type="compositionally biased region" description="Pro residues" evidence="5">
    <location>
        <begin position="524"/>
        <end position="534"/>
    </location>
</feature>
<feature type="region of interest" description="Disordered" evidence="5">
    <location>
        <begin position="1"/>
        <end position="90"/>
    </location>
</feature>
<dbReference type="InterPro" id="IPR011016">
    <property type="entry name" value="Znf_RING-CH"/>
</dbReference>
<evidence type="ECO:0000313" key="8">
    <source>
        <dbReference type="Proteomes" id="UP001149165"/>
    </source>
</evidence>
<feature type="compositionally biased region" description="Low complexity" evidence="5">
    <location>
        <begin position="618"/>
        <end position="640"/>
    </location>
</feature>
<dbReference type="Gene3D" id="3.30.40.10">
    <property type="entry name" value="Zinc/RING finger domain, C3HC4 (zinc finger)"/>
    <property type="match status" value="1"/>
</dbReference>
<evidence type="ECO:0000256" key="1">
    <source>
        <dbReference type="ARBA" id="ARBA00022723"/>
    </source>
</evidence>
<keyword evidence="3" id="KW-0862">Zinc</keyword>
<feature type="compositionally biased region" description="Polar residues" evidence="5">
    <location>
        <begin position="163"/>
        <end position="174"/>
    </location>
</feature>
<evidence type="ECO:0000256" key="4">
    <source>
        <dbReference type="PROSITE-ProRule" id="PRU00175"/>
    </source>
</evidence>
<proteinExistence type="predicted"/>
<evidence type="ECO:0000256" key="2">
    <source>
        <dbReference type="ARBA" id="ARBA00022771"/>
    </source>
</evidence>
<feature type="compositionally biased region" description="Polar residues" evidence="5">
    <location>
        <begin position="569"/>
        <end position="578"/>
    </location>
</feature>
<feature type="region of interest" description="Disordered" evidence="5">
    <location>
        <begin position="837"/>
        <end position="866"/>
    </location>
</feature>
<dbReference type="CDD" id="cd16461">
    <property type="entry name" value="RING-H2_EL5-like"/>
    <property type="match status" value="1"/>
</dbReference>
<feature type="compositionally biased region" description="Pro residues" evidence="5">
    <location>
        <begin position="599"/>
        <end position="608"/>
    </location>
</feature>
<keyword evidence="2 4" id="KW-0863">Zinc-finger</keyword>
<accession>A0A9W9K0F9</accession>
<evidence type="ECO:0000256" key="3">
    <source>
        <dbReference type="ARBA" id="ARBA00022833"/>
    </source>
</evidence>
<feature type="compositionally biased region" description="Pro residues" evidence="5">
    <location>
        <begin position="846"/>
        <end position="866"/>
    </location>
</feature>
<dbReference type="OrthoDB" id="8062037at2759"/>
<dbReference type="Pfam" id="PF13639">
    <property type="entry name" value="zf-RING_2"/>
    <property type="match status" value="1"/>
</dbReference>
<evidence type="ECO:0000313" key="7">
    <source>
        <dbReference type="EMBL" id="KAJ5087542.1"/>
    </source>
</evidence>
<dbReference type="SMART" id="SM00744">
    <property type="entry name" value="RINGv"/>
    <property type="match status" value="1"/>
</dbReference>
<dbReference type="InterPro" id="IPR013083">
    <property type="entry name" value="Znf_RING/FYVE/PHD"/>
</dbReference>
<feature type="region of interest" description="Disordered" evidence="5">
    <location>
        <begin position="402"/>
        <end position="474"/>
    </location>
</feature>
<feature type="compositionally biased region" description="Polar residues" evidence="5">
    <location>
        <begin position="310"/>
        <end position="330"/>
    </location>
</feature>
<dbReference type="GO" id="GO:0061630">
    <property type="term" value="F:ubiquitin protein ligase activity"/>
    <property type="evidence" value="ECO:0007669"/>
    <property type="project" value="TreeGrafter"/>
</dbReference>
<keyword evidence="1" id="KW-0479">Metal-binding</keyword>
<dbReference type="EMBL" id="JAPQKH010000007">
    <property type="protein sequence ID" value="KAJ5087542.1"/>
    <property type="molecule type" value="Genomic_DNA"/>
</dbReference>
<feature type="compositionally biased region" description="Basic and acidic residues" evidence="5">
    <location>
        <begin position="27"/>
        <end position="46"/>
    </location>
</feature>
<reference evidence="7" key="2">
    <citation type="journal article" date="2023" name="IMA Fungus">
        <title>Comparative genomic study of the Penicillium genus elucidates a diverse pangenome and 15 lateral gene transfer events.</title>
        <authorList>
            <person name="Petersen C."/>
            <person name="Sorensen T."/>
            <person name="Nielsen M.R."/>
            <person name="Sondergaard T.E."/>
            <person name="Sorensen J.L."/>
            <person name="Fitzpatrick D.A."/>
            <person name="Frisvad J.C."/>
            <person name="Nielsen K.L."/>
        </authorList>
    </citation>
    <scope>NUCLEOTIDE SEQUENCE</scope>
    <source>
        <strain evidence="7">IBT 30069</strain>
    </source>
</reference>